<evidence type="ECO:0000259" key="3">
    <source>
        <dbReference type="PROSITE" id="PS50977"/>
    </source>
</evidence>
<dbReference type="AlphaFoldDB" id="A0A849K344"/>
<evidence type="ECO:0000256" key="2">
    <source>
        <dbReference type="PROSITE-ProRule" id="PRU00335"/>
    </source>
</evidence>
<protein>
    <submittedName>
        <fullName evidence="4">TetR family transcriptional regulator</fullName>
    </submittedName>
</protein>
<dbReference type="InterPro" id="IPR041583">
    <property type="entry name" value="TetR_C_31"/>
</dbReference>
<dbReference type="Gene3D" id="1.10.357.10">
    <property type="entry name" value="Tetracycline Repressor, domain 2"/>
    <property type="match status" value="1"/>
</dbReference>
<reference evidence="4 5" key="1">
    <citation type="submission" date="2020-05" db="EMBL/GenBank/DDBJ databases">
        <title>Genome sequence of Isoptericola sp. JC619 isolated from Chilika lagoon, India.</title>
        <authorList>
            <person name="Kumar D."/>
            <person name="Appam K."/>
            <person name="Gandham S."/>
            <person name="Uppada J."/>
            <person name="Sasikala C."/>
            <person name="Venkata Ramana C."/>
        </authorList>
    </citation>
    <scope>NUCLEOTIDE SEQUENCE [LARGE SCALE GENOMIC DNA]</scope>
    <source>
        <strain evidence="4 5">JC619</strain>
    </source>
</reference>
<accession>A0A849K344</accession>
<dbReference type="EMBL" id="JABFAJ010000011">
    <property type="protein sequence ID" value="NNU27201.1"/>
    <property type="molecule type" value="Genomic_DNA"/>
</dbReference>
<organism evidence="4 5">
    <name type="scientific">Isoptericola sediminis</name>
    <dbReference type="NCBI Taxonomy" id="2733572"/>
    <lineage>
        <taxon>Bacteria</taxon>
        <taxon>Bacillati</taxon>
        <taxon>Actinomycetota</taxon>
        <taxon>Actinomycetes</taxon>
        <taxon>Micrococcales</taxon>
        <taxon>Promicromonosporaceae</taxon>
        <taxon>Isoptericola</taxon>
    </lineage>
</organism>
<keyword evidence="1 2" id="KW-0238">DNA-binding</keyword>
<dbReference type="InterPro" id="IPR001647">
    <property type="entry name" value="HTH_TetR"/>
</dbReference>
<dbReference type="RefSeq" id="WP_171246698.1">
    <property type="nucleotide sequence ID" value="NZ_JABFAJ010000011.1"/>
</dbReference>
<feature type="domain" description="HTH tetR-type" evidence="3">
    <location>
        <begin position="1"/>
        <end position="61"/>
    </location>
</feature>
<sequence>MTRRDDIAAAAMELVAEGGTHALTHRRVDRRLGLPEGTTSNHARSRRELMLLVVQQVAAVAHLLPPEAPTPSTVEEAVEQLTEAFEGVVARGVDTRARMSLSIDTLLDPELHALLTTDSPVRATVLEQARRLLDGLGVPDSGQRAIDLAGIMNGLFYDRLVGHGVHGTPVDAEAVLRAWLTGLGAPGPVSP</sequence>
<dbReference type="SUPFAM" id="SSF46689">
    <property type="entry name" value="Homeodomain-like"/>
    <property type="match status" value="1"/>
</dbReference>
<keyword evidence="5" id="KW-1185">Reference proteome</keyword>
<dbReference type="Pfam" id="PF17940">
    <property type="entry name" value="TetR_C_31"/>
    <property type="match status" value="1"/>
</dbReference>
<name>A0A849K344_9MICO</name>
<dbReference type="GO" id="GO:0003677">
    <property type="term" value="F:DNA binding"/>
    <property type="evidence" value="ECO:0007669"/>
    <property type="project" value="UniProtKB-UniRule"/>
</dbReference>
<feature type="DNA-binding region" description="H-T-H motif" evidence="2">
    <location>
        <begin position="24"/>
        <end position="43"/>
    </location>
</feature>
<evidence type="ECO:0000313" key="4">
    <source>
        <dbReference type="EMBL" id="NNU27201.1"/>
    </source>
</evidence>
<evidence type="ECO:0000313" key="5">
    <source>
        <dbReference type="Proteomes" id="UP000557204"/>
    </source>
</evidence>
<evidence type="ECO:0000256" key="1">
    <source>
        <dbReference type="ARBA" id="ARBA00023125"/>
    </source>
</evidence>
<comment type="caution">
    <text evidence="4">The sequence shown here is derived from an EMBL/GenBank/DDBJ whole genome shotgun (WGS) entry which is preliminary data.</text>
</comment>
<dbReference type="InterPro" id="IPR009057">
    <property type="entry name" value="Homeodomain-like_sf"/>
</dbReference>
<gene>
    <name evidence="4" type="ORF">HLI28_06555</name>
</gene>
<dbReference type="Proteomes" id="UP000557204">
    <property type="component" value="Unassembled WGS sequence"/>
</dbReference>
<dbReference type="PROSITE" id="PS50977">
    <property type="entry name" value="HTH_TETR_2"/>
    <property type="match status" value="1"/>
</dbReference>
<proteinExistence type="predicted"/>